<comment type="caution">
    <text evidence="1">The sequence shown here is derived from an EMBL/GenBank/DDBJ whole genome shotgun (WGS) entry which is preliminary data.</text>
</comment>
<reference evidence="1" key="1">
    <citation type="submission" date="2017-10" db="EMBL/GenBank/DDBJ databases">
        <title>Genome sequence of cellulolytic Lachnospiraceae bacterium XHS1971 isolated from hotspring sediment.</title>
        <authorList>
            <person name="Vasudevan G."/>
            <person name="Joshi A.J."/>
            <person name="Hivarkar S."/>
            <person name="Lanjekar V.B."/>
            <person name="Dhakephalkar P.K."/>
            <person name="Dagar S."/>
        </authorList>
    </citation>
    <scope>NUCLEOTIDE SEQUENCE</scope>
    <source>
        <strain evidence="1">XHS1971</strain>
    </source>
</reference>
<keyword evidence="2" id="KW-1185">Reference proteome</keyword>
<evidence type="ECO:0000313" key="2">
    <source>
        <dbReference type="Proteomes" id="UP000224460"/>
    </source>
</evidence>
<evidence type="ECO:0000313" key="1">
    <source>
        <dbReference type="EMBL" id="PHV69810.1"/>
    </source>
</evidence>
<protein>
    <submittedName>
        <fullName evidence="1">ABC transporter</fullName>
    </submittedName>
</protein>
<organism evidence="1 2">
    <name type="scientific">Sporanaerobium hydrogeniformans</name>
    <dbReference type="NCBI Taxonomy" id="3072179"/>
    <lineage>
        <taxon>Bacteria</taxon>
        <taxon>Bacillati</taxon>
        <taxon>Bacillota</taxon>
        <taxon>Clostridia</taxon>
        <taxon>Lachnospirales</taxon>
        <taxon>Lachnospiraceae</taxon>
        <taxon>Sporanaerobium</taxon>
    </lineage>
</organism>
<gene>
    <name evidence="1" type="ORF">CS063_13930</name>
</gene>
<name>A0AC61D953_9FIRM</name>
<sequence length="639" mass="72960">MIISCSNIKKAFDEKTILNTISFHIEEYEKVALIGNNGAGKTTLFKILTGELTADEGAVTYSKESSIGYLKQEMDFESGATVYEELLHVFDSVIAMEHKLHEMEEEIAKTSSLELIHAYDNLRMTFENNKGYEYRSLVKGVLKGLGFDKSVYDKPLSILSGGQKNRVALGKLLLEEPSLLLLDEPTNHLDIEAIEWLEGFLKAYKGAVIIISHDRYFLDKIVNKVIHLEFGRAFTYNGNYSDYVIKSEKEYEVAVKHFEKQQREIAKQQAVIAKLKQFNREKSLRRARSREKQLEKIERLDAPMLDNKPMQLRLVPRITSGNDVLTIKDLSKSFDQLPLFQNFNLQIKKEDKVALVGPNGVGKTTLFKIIMGELEASFGNSQLGSNVVIGYYDQEHMNLTPENTILSEIEDAFPDLKIGEIRNVLAAFLFTEDDVFKSISTLSGGEKGRVALAKIMLSKANFLILDEPTNHLDILSKEILESAICNYEGTVLYISHDRYFINQTATKIIEMNALGAAEYLGDYDYYVEKKKEKAPTPPLHSLSSTPITSPTKDDWKKQKEQQAKIKKCENDMHKLENSIEEKEARLIEIDELLCLEEVYTDFTRSKDLMQEKENLTLLIQEDYTKWEELSETLDSLRIE</sequence>
<accession>A0AC61D953</accession>
<dbReference type="Proteomes" id="UP000224460">
    <property type="component" value="Unassembled WGS sequence"/>
</dbReference>
<dbReference type="EMBL" id="PEDL01000018">
    <property type="protein sequence ID" value="PHV69810.1"/>
    <property type="molecule type" value="Genomic_DNA"/>
</dbReference>
<proteinExistence type="predicted"/>